<evidence type="ECO:0000256" key="2">
    <source>
        <dbReference type="SAM" id="SignalP"/>
    </source>
</evidence>
<reference evidence="3 4" key="1">
    <citation type="submission" date="2015-11" db="EMBL/GenBank/DDBJ databases">
        <title>Genomes and virulence difference between two physiological races of Phytophthora nicotianae.</title>
        <authorList>
            <person name="Liu H."/>
            <person name="Ma X."/>
            <person name="Yu H."/>
            <person name="Fang D."/>
            <person name="Li Y."/>
            <person name="Wang X."/>
            <person name="Wang W."/>
            <person name="Dong Y."/>
            <person name="Xiao B."/>
        </authorList>
    </citation>
    <scope>NUCLEOTIDE SEQUENCE [LARGE SCALE GENOMIC DNA]</scope>
    <source>
        <strain evidence="4">race 0</strain>
    </source>
</reference>
<dbReference type="STRING" id="4790.A0A0W8CTA9"/>
<keyword evidence="2" id="KW-0732">Signal</keyword>
<feature type="region of interest" description="Disordered" evidence="1">
    <location>
        <begin position="735"/>
        <end position="757"/>
    </location>
</feature>
<evidence type="ECO:0000256" key="1">
    <source>
        <dbReference type="SAM" id="MobiDB-lite"/>
    </source>
</evidence>
<dbReference type="OrthoDB" id="105214at2759"/>
<evidence type="ECO:0000313" key="3">
    <source>
        <dbReference type="EMBL" id="KUF87322.1"/>
    </source>
</evidence>
<gene>
    <name evidence="3" type="ORF">AM587_10013763</name>
</gene>
<protein>
    <recommendedName>
        <fullName evidence="5">Secreted protein</fullName>
    </recommendedName>
</protein>
<evidence type="ECO:0008006" key="5">
    <source>
        <dbReference type="Google" id="ProtNLM"/>
    </source>
</evidence>
<feature type="chain" id="PRO_5006940978" description="Secreted protein" evidence="2">
    <location>
        <begin position="21"/>
        <end position="1575"/>
    </location>
</feature>
<dbReference type="EMBL" id="LNFO01002058">
    <property type="protein sequence ID" value="KUF87322.1"/>
    <property type="molecule type" value="Genomic_DNA"/>
</dbReference>
<feature type="signal peptide" evidence="2">
    <location>
        <begin position="1"/>
        <end position="20"/>
    </location>
</feature>
<organism evidence="3 4">
    <name type="scientific">Phytophthora nicotianae</name>
    <name type="common">Potato buckeye rot agent</name>
    <name type="synonym">Phytophthora parasitica</name>
    <dbReference type="NCBI Taxonomy" id="4792"/>
    <lineage>
        <taxon>Eukaryota</taxon>
        <taxon>Sar</taxon>
        <taxon>Stramenopiles</taxon>
        <taxon>Oomycota</taxon>
        <taxon>Peronosporomycetes</taxon>
        <taxon>Peronosporales</taxon>
        <taxon>Peronosporaceae</taxon>
        <taxon>Phytophthora</taxon>
    </lineage>
</organism>
<comment type="caution">
    <text evidence="3">The sequence shown here is derived from an EMBL/GenBank/DDBJ whole genome shotgun (WGS) entry which is preliminary data.</text>
</comment>
<dbReference type="Proteomes" id="UP000052943">
    <property type="component" value="Unassembled WGS sequence"/>
</dbReference>
<feature type="compositionally biased region" description="Low complexity" evidence="1">
    <location>
        <begin position="736"/>
        <end position="755"/>
    </location>
</feature>
<name>A0A0W8CTA9_PHYNI</name>
<proteinExistence type="predicted"/>
<accession>A0A0W8CTA9</accession>
<evidence type="ECO:0000313" key="4">
    <source>
        <dbReference type="Proteomes" id="UP000052943"/>
    </source>
</evidence>
<sequence>MGTMLLMCLLLLSLTSVGDAVNTARVVVPDIAGMIHPSTSSTSRHVKFGGLDSAPTAYEFMAPSDSIVCSDARLCLQLKISSIFETDPFFLHQYDSNYPIASATFDMHDSSTILPLIPGGTEVTTWWFQTNTTATGPVIDLLLRLRQRSQRLSAGDQLLVVIRVQLKDVRTITSSIEVYGMYGNQRVTHTTRRVDGNTIRVVLSITKNTEKRDVVPLDAYPLVTFSTPDTDSSSTGSSCDACDDFLNTCRDSEHCQTIVLPCLITQLILLGESANNDGGSGSSLTNTGDAGTDAGDIKEDDFLGPLATCVAALPVSVWAPIRHALFCFAKFSCPLGASTMTNTSYLPTLFRLTNGTQKFVVTPTTSGTDNVDLKIVKRDIRKNTTSVETFTYNASASYLGIFIRSFVLAQAARVSVLVEPDDADSSTLQISLNYSDALLLHTLSFYTATGQFIESEKSPPKAVLEFPAEVTRPALSTLIDKLQARVKTVANHSWTLAADCVSCSSQLFGCSTEEITNGTCNYNAAGTSFGQCIRHELPPSLYETMMVTSTQRPVSSEITRCIRTTSSNLDNLAGILDASSSLACFSATRCPFGSIALVKDTQMIVLETSSYIQILRISSSIDTASIKIKYSVSGLLIATTTPLSPSASDDQIGQQVNDTLYTLTGILVGGARSSTSNDGSEWALEIIYHHVFLPKFTMEAVVIDNSLKADNIKQVVMEGGSTQLRVVPHDNAKIFSGSSTSTSSGTPTTSNTGTPYTRLEHLSTTDSCRLCQSALARCQSDPDCSESSKNRLVPMFRVATPPAKANTSDPRRLEIDLASLLRSIPSSAISTSAWHAFTAEMICLAQRSCEVGYNNVATYQPSFINVGKIAAIYRICTFADTKWRVTVYDMEFIYSPTSGSLDVTTPAFQRWIEELSGKVPFELIVRVGSWDGTVISDASSFKVKFYGGYDTVTGRYTMLHPALVPVFEVAGGTESGGVDNIQYAGANYTMWDIKLWSIGQTPRYDKFLDLLEIGLGGTATTPTPSSTVVSPTQEISSTDPCRKCSWVLARCQNDSECVSLTRDSLILLLTSTQSSLQTPMKTTVVDDYGTTAFRGDLYPLMVSLNRAYSSKAWDLLAGEFFCLANGSYDMEYSDVYVDNTMEHMPTKLELVPSVKVELRTYGNTEWDVQINGVVFSYKPIQVSTSSTDYTLPFQNWLRALGSDDSVKLEFQVVNRVFSNLGAITLSIRVFGSFDQDQYQYLMVNPTKIPQFSAVGGLVDIGDGFPRAEANVTLPSMVISSTRQKPQYTKMLKMLSDGIDNSIPVPTTTPTSISRSILSDDTCRQCQDDIALCRDDTDCVESSRDRLVPLLREYGWTQSTSAENEYGSARVSLNLTQVLLTPDIFLSRQGWDLFAAELTCLSISCDLEYGDVASPLLGFHIPTFVNNIFGASVVISLRTYADTAWNIHVNNELLSYTIDTSDTRPIYDAAMALREWIASQLLAYDLLATMYGPEIDSVSGAAILRMYLSGYNMYLAPPWLIPRFEAVGGVTGGADTGLPVAEANVKPWEISLISHSQKPQYGKFLDLLAFGLGTPT</sequence>